<feature type="transmembrane region" description="Helical" evidence="1">
    <location>
        <begin position="94"/>
        <end position="114"/>
    </location>
</feature>
<dbReference type="InterPro" id="IPR003848">
    <property type="entry name" value="DUF218"/>
</dbReference>
<dbReference type="RefSeq" id="WP_345708979.1">
    <property type="nucleotide sequence ID" value="NZ_BAABKV010000001.1"/>
</dbReference>
<feature type="transmembrane region" description="Helical" evidence="1">
    <location>
        <begin position="60"/>
        <end position="82"/>
    </location>
</feature>
<dbReference type="Gene3D" id="3.40.50.620">
    <property type="entry name" value="HUPs"/>
    <property type="match status" value="1"/>
</dbReference>
<feature type="transmembrane region" description="Helical" evidence="1">
    <location>
        <begin position="315"/>
        <end position="332"/>
    </location>
</feature>
<organism evidence="3 4">
    <name type="scientific">Kitasatospora paranensis</name>
    <dbReference type="NCBI Taxonomy" id="258053"/>
    <lineage>
        <taxon>Bacteria</taxon>
        <taxon>Bacillati</taxon>
        <taxon>Actinomycetota</taxon>
        <taxon>Actinomycetes</taxon>
        <taxon>Kitasatosporales</taxon>
        <taxon>Streptomycetaceae</taxon>
        <taxon>Kitasatospora</taxon>
    </lineage>
</organism>
<keyword evidence="4" id="KW-1185">Reference proteome</keyword>
<dbReference type="Pfam" id="PF02698">
    <property type="entry name" value="DUF218"/>
    <property type="match status" value="1"/>
</dbReference>
<dbReference type="EMBL" id="JBHTAJ010000002">
    <property type="protein sequence ID" value="MFC7178169.1"/>
    <property type="molecule type" value="Genomic_DNA"/>
</dbReference>
<protein>
    <submittedName>
        <fullName evidence="3">YdcF family protein</fullName>
    </submittedName>
</protein>
<dbReference type="Proteomes" id="UP001596435">
    <property type="component" value="Unassembled WGS sequence"/>
</dbReference>
<dbReference type="PANTHER" id="PTHR30336:SF18">
    <property type="entry name" value="MEMBRANE PROTEIN"/>
    <property type="match status" value="1"/>
</dbReference>
<name>A0ABW2FPS5_9ACTN</name>
<evidence type="ECO:0000256" key="1">
    <source>
        <dbReference type="SAM" id="Phobius"/>
    </source>
</evidence>
<comment type="caution">
    <text evidence="3">The sequence shown here is derived from an EMBL/GenBank/DDBJ whole genome shotgun (WGS) entry which is preliminary data.</text>
</comment>
<evidence type="ECO:0000313" key="3">
    <source>
        <dbReference type="EMBL" id="MFC7178169.1"/>
    </source>
</evidence>
<keyword evidence="1" id="KW-1133">Transmembrane helix</keyword>
<feature type="transmembrane region" description="Helical" evidence="1">
    <location>
        <begin position="120"/>
        <end position="148"/>
    </location>
</feature>
<gene>
    <name evidence="3" type="ORF">ACFQMG_01160</name>
</gene>
<evidence type="ECO:0000313" key="4">
    <source>
        <dbReference type="Proteomes" id="UP001596435"/>
    </source>
</evidence>
<dbReference type="InterPro" id="IPR014729">
    <property type="entry name" value="Rossmann-like_a/b/a_fold"/>
</dbReference>
<feature type="domain" description="DUF218" evidence="2">
    <location>
        <begin position="159"/>
        <end position="305"/>
    </location>
</feature>
<keyword evidence="1" id="KW-0812">Transmembrane</keyword>
<proteinExistence type="predicted"/>
<sequence length="334" mass="34651">MVAYLLAALFLALFAVGVRRDVRRFGNAVLLGLAVAFAVAGLLGELDRLPDGVLRAASDVLPAAAALGAVVVAVLLIGNGMVMVRQEGGRPANLLSLAAGIGGFGLIALLWAAAHVESRTLHAVAATALLVAGYLSFLLLCFLGYAALYGRMPPRDDADFVVVLGAGLVDGDQVPPLLAGRLDLGIALALAGGAEGRSPVLVVSGGKGSDEQVAEAVAMAGYAVDHGVPADRVRREDRSRNTAENLRFSAEIMRAERPEYHCTVVTSSFHVLRAALAARRAGVPGQVVGARTAGYYWPSAVLREFAAVLLSYPRINVAAVLLLVMVGATAGWRP</sequence>
<dbReference type="InterPro" id="IPR051599">
    <property type="entry name" value="Cell_Envelope_Assoc"/>
</dbReference>
<keyword evidence="1" id="KW-0472">Membrane</keyword>
<dbReference type="CDD" id="cd06259">
    <property type="entry name" value="YdcF-like"/>
    <property type="match status" value="1"/>
</dbReference>
<reference evidence="4" key="1">
    <citation type="journal article" date="2019" name="Int. J. Syst. Evol. Microbiol.">
        <title>The Global Catalogue of Microorganisms (GCM) 10K type strain sequencing project: providing services to taxonomists for standard genome sequencing and annotation.</title>
        <authorList>
            <consortium name="The Broad Institute Genomics Platform"/>
            <consortium name="The Broad Institute Genome Sequencing Center for Infectious Disease"/>
            <person name="Wu L."/>
            <person name="Ma J."/>
        </authorList>
    </citation>
    <scope>NUCLEOTIDE SEQUENCE [LARGE SCALE GENOMIC DNA]</scope>
    <source>
        <strain evidence="4">CGMCC 1.12859</strain>
    </source>
</reference>
<evidence type="ECO:0000259" key="2">
    <source>
        <dbReference type="Pfam" id="PF02698"/>
    </source>
</evidence>
<accession>A0ABW2FPS5</accession>
<dbReference type="PANTHER" id="PTHR30336">
    <property type="entry name" value="INNER MEMBRANE PROTEIN, PROBABLE PERMEASE"/>
    <property type="match status" value="1"/>
</dbReference>